<accession>A0A1A6ACN2</accession>
<evidence type="ECO:0000256" key="7">
    <source>
        <dbReference type="ARBA" id="ARBA00022741"/>
    </source>
</evidence>
<dbReference type="SUPFAM" id="SSF52374">
    <property type="entry name" value="Nucleotidylyl transferase"/>
    <property type="match status" value="1"/>
</dbReference>
<dbReference type="NCBIfam" id="TIGR00233">
    <property type="entry name" value="trpS"/>
    <property type="match status" value="1"/>
</dbReference>
<dbReference type="AlphaFoldDB" id="A0A1A6ACN2"/>
<keyword evidence="8" id="KW-0067">ATP-binding</keyword>
<feature type="region of interest" description="Disordered" evidence="12">
    <location>
        <begin position="22"/>
        <end position="247"/>
    </location>
</feature>
<dbReference type="Gene3D" id="1.10.240.10">
    <property type="entry name" value="Tyrosyl-Transfer RNA Synthetase"/>
    <property type="match status" value="1"/>
</dbReference>
<feature type="region of interest" description="Disordered" evidence="12">
    <location>
        <begin position="636"/>
        <end position="665"/>
    </location>
</feature>
<comment type="similarity">
    <text evidence="2">Belongs to the class-I aminoacyl-tRNA synthetase family.</text>
</comment>
<evidence type="ECO:0000256" key="6">
    <source>
        <dbReference type="ARBA" id="ARBA00022598"/>
    </source>
</evidence>
<feature type="compositionally biased region" description="Polar residues" evidence="12">
    <location>
        <begin position="106"/>
        <end position="119"/>
    </location>
</feature>
<reference evidence="13" key="1">
    <citation type="submission" date="2013-07" db="EMBL/GenBank/DDBJ databases">
        <title>The Genome Sequence of Cryptococcus dejecticola CBS10117.</title>
        <authorList>
            <consortium name="The Broad Institute Genome Sequencing Platform"/>
            <person name="Cuomo C."/>
            <person name="Litvintseva A."/>
            <person name="Chen Y."/>
            <person name="Heitman J."/>
            <person name="Sun S."/>
            <person name="Springer D."/>
            <person name="Dromer F."/>
            <person name="Young S.K."/>
            <person name="Zeng Q."/>
            <person name="Gargeya S."/>
            <person name="Fitzgerald M."/>
            <person name="Abouelleil A."/>
            <person name="Alvarado L."/>
            <person name="Berlin A.M."/>
            <person name="Chapman S.B."/>
            <person name="Dewar J."/>
            <person name="Goldberg J."/>
            <person name="Griggs A."/>
            <person name="Gujja S."/>
            <person name="Hansen M."/>
            <person name="Howarth C."/>
            <person name="Imamovic A."/>
            <person name="Larimer J."/>
            <person name="McCowan C."/>
            <person name="Murphy C."/>
            <person name="Pearson M."/>
            <person name="Priest M."/>
            <person name="Roberts A."/>
            <person name="Saif S."/>
            <person name="Shea T."/>
            <person name="Sykes S."/>
            <person name="Wortman J."/>
            <person name="Nusbaum C."/>
            <person name="Birren B."/>
        </authorList>
    </citation>
    <scope>NUCLEOTIDE SEQUENCE [LARGE SCALE GENOMIC DNA]</scope>
    <source>
        <strain evidence="13">CBS 10117</strain>
    </source>
</reference>
<dbReference type="VEuPathDB" id="FungiDB:I303_02016"/>
<evidence type="ECO:0000256" key="4">
    <source>
        <dbReference type="ARBA" id="ARBA00013782"/>
    </source>
</evidence>
<evidence type="ECO:0000256" key="8">
    <source>
        <dbReference type="ARBA" id="ARBA00022840"/>
    </source>
</evidence>
<dbReference type="GO" id="GO:0005737">
    <property type="term" value="C:cytoplasm"/>
    <property type="evidence" value="ECO:0007669"/>
    <property type="project" value="UniProtKB-SubCell"/>
</dbReference>
<dbReference type="PROSITE" id="PS00178">
    <property type="entry name" value="AA_TRNA_LIGASE_I"/>
    <property type="match status" value="1"/>
</dbReference>
<evidence type="ECO:0000256" key="2">
    <source>
        <dbReference type="ARBA" id="ARBA00005594"/>
    </source>
</evidence>
<feature type="compositionally biased region" description="Basic and acidic residues" evidence="12">
    <location>
        <begin position="36"/>
        <end position="45"/>
    </location>
</feature>
<name>A0A1A6ACN2_9TREE</name>
<feature type="compositionally biased region" description="Polar residues" evidence="12">
    <location>
        <begin position="229"/>
        <end position="238"/>
    </location>
</feature>
<evidence type="ECO:0000313" key="13">
    <source>
        <dbReference type="EMBL" id="OBR87803.1"/>
    </source>
</evidence>
<evidence type="ECO:0000256" key="9">
    <source>
        <dbReference type="ARBA" id="ARBA00022917"/>
    </source>
</evidence>
<dbReference type="KEGG" id="kdj:28965715"/>
<keyword evidence="7" id="KW-0547">Nucleotide-binding</keyword>
<dbReference type="Pfam" id="PF00579">
    <property type="entry name" value="tRNA-synt_1b"/>
    <property type="match status" value="1"/>
</dbReference>
<dbReference type="InterPro" id="IPR002305">
    <property type="entry name" value="aa-tRNA-synth_Ic"/>
</dbReference>
<dbReference type="Gene3D" id="3.40.50.620">
    <property type="entry name" value="HUPs"/>
    <property type="match status" value="1"/>
</dbReference>
<dbReference type="STRING" id="1296121.A0A1A6ACN2"/>
<proteinExistence type="inferred from homology"/>
<dbReference type="GO" id="GO:0005524">
    <property type="term" value="F:ATP binding"/>
    <property type="evidence" value="ECO:0007669"/>
    <property type="project" value="UniProtKB-KW"/>
</dbReference>
<organism evidence="13">
    <name type="scientific">Kwoniella dejecticola CBS 10117</name>
    <dbReference type="NCBI Taxonomy" id="1296121"/>
    <lineage>
        <taxon>Eukaryota</taxon>
        <taxon>Fungi</taxon>
        <taxon>Dikarya</taxon>
        <taxon>Basidiomycota</taxon>
        <taxon>Agaricomycotina</taxon>
        <taxon>Tremellomycetes</taxon>
        <taxon>Tremellales</taxon>
        <taxon>Cryptococcaceae</taxon>
        <taxon>Kwoniella</taxon>
    </lineage>
</organism>
<keyword evidence="9" id="KW-0648">Protein biosynthesis</keyword>
<dbReference type="RefSeq" id="XP_018265645.2">
    <property type="nucleotide sequence ID" value="XM_018405364.2"/>
</dbReference>
<dbReference type="InterPro" id="IPR001412">
    <property type="entry name" value="aa-tRNA-synth_I_CS"/>
</dbReference>
<evidence type="ECO:0000256" key="1">
    <source>
        <dbReference type="ARBA" id="ARBA00004496"/>
    </source>
</evidence>
<keyword evidence="5" id="KW-0963">Cytoplasm</keyword>
<dbReference type="InterPro" id="IPR002306">
    <property type="entry name" value="Trp-tRNA-ligase"/>
</dbReference>
<dbReference type="EMBL" id="KI894028">
    <property type="protein sequence ID" value="OBR87803.1"/>
    <property type="molecule type" value="Genomic_DNA"/>
</dbReference>
<keyword evidence="6 13" id="KW-0436">Ligase</keyword>
<dbReference type="GO" id="GO:0006436">
    <property type="term" value="P:tryptophanyl-tRNA aminoacylation"/>
    <property type="evidence" value="ECO:0007669"/>
    <property type="project" value="InterPro"/>
</dbReference>
<gene>
    <name evidence="13" type="ORF">I303_02016</name>
</gene>
<dbReference type="GeneID" id="28965715"/>
<feature type="compositionally biased region" description="Polar residues" evidence="12">
    <location>
        <begin position="142"/>
        <end position="153"/>
    </location>
</feature>
<keyword evidence="10" id="KW-0030">Aminoacyl-tRNA synthetase</keyword>
<feature type="compositionally biased region" description="Basic and acidic residues" evidence="12">
    <location>
        <begin position="185"/>
        <end position="204"/>
    </location>
</feature>
<dbReference type="PANTHER" id="PTHR10055:SF1">
    <property type="entry name" value="TRYPTOPHAN--TRNA LIGASE, CYTOPLASMIC"/>
    <property type="match status" value="1"/>
</dbReference>
<evidence type="ECO:0000256" key="12">
    <source>
        <dbReference type="SAM" id="MobiDB-lite"/>
    </source>
</evidence>
<evidence type="ECO:0000256" key="5">
    <source>
        <dbReference type="ARBA" id="ARBA00022490"/>
    </source>
</evidence>
<evidence type="ECO:0000256" key="11">
    <source>
        <dbReference type="ARBA" id="ARBA00030268"/>
    </source>
</evidence>
<feature type="compositionally biased region" description="Gly residues" evidence="12">
    <location>
        <begin position="92"/>
        <end position="102"/>
    </location>
</feature>
<dbReference type="PANTHER" id="PTHR10055">
    <property type="entry name" value="TRYPTOPHANYL-TRNA SYNTHETASE"/>
    <property type="match status" value="1"/>
</dbReference>
<evidence type="ECO:0000256" key="10">
    <source>
        <dbReference type="ARBA" id="ARBA00023146"/>
    </source>
</evidence>
<dbReference type="FunFam" id="3.40.50.620:FF:000033">
    <property type="entry name" value="tryptophan--tRNA ligase, cytoplasmic"/>
    <property type="match status" value="1"/>
</dbReference>
<dbReference type="GO" id="GO:0004830">
    <property type="term" value="F:tryptophan-tRNA ligase activity"/>
    <property type="evidence" value="ECO:0007669"/>
    <property type="project" value="UniProtKB-EC"/>
</dbReference>
<dbReference type="OrthoDB" id="10261385at2759"/>
<sequence length="665" mass="72935">MRLARVLYKAFPNTIKAPIIAESAKEAKAKTTPKKMSLDTPDRPSKSGAMTPGSIATELSKMDFPAPSGLKLSIPESKDKDGQSQQPNSSGGATGAGTGGGLLSAISSVFSPVSATGTDDTGDISGPEPEALTAARRKVRSESISEQLSTTLSEMKLPQPERIFGPNEGESNAAKEGNKGVSAEEWDKIKLEDEVPEAVKEPKRMTHSRHTSRADAAVPRIPTIPETAEPSSSSSKTQAVAKEQKVTPFDVEGEVDAEGKDLGIDYDKLTKRFGASLISQTLLDRFERLTGQKPHPLLRRGTFYSHRDFGLILDRYEKGQPFYLYTGRGPSSDSMHMGHLIPFMFTAYLQRVFNVPLVIQVTDDEKYLLERDIKKQAELMKKIKGKKPLDLLRHYKKMGQDNIKDIIACGFIPEKTFIFSDLANVGGAFYENVVLMAKTITQSQSRNVFGFSDSDNIGMFHFAAVQATPAFSNSFPQIFGTRDDIPALIPCAIDQDPYFLLTRDAADRLQYKKPALLHSKFLPALQGAGTKMSASKENTAIFMTDDAKKIAKKIKSHAFSGGGATQEEHKANGGNPDVDIAYQYLSFFEESDEKMDRLAREYRAGTLSTSEMKAACIEKLQEVVAEFQKNRAEVTDDKLAYFQDPSRKIDPRPKPKEASAAASTA</sequence>
<feature type="compositionally biased region" description="Basic and acidic residues" evidence="12">
    <location>
        <begin position="636"/>
        <end position="657"/>
    </location>
</feature>
<dbReference type="EC" id="6.1.1.2" evidence="3"/>
<dbReference type="PRINTS" id="PR01039">
    <property type="entry name" value="TRNASYNTHTRP"/>
</dbReference>
<dbReference type="InterPro" id="IPR014729">
    <property type="entry name" value="Rossmann-like_a/b/a_fold"/>
</dbReference>
<comment type="subcellular location">
    <subcellularLocation>
        <location evidence="1">Cytoplasm</location>
    </subcellularLocation>
</comment>
<evidence type="ECO:0000256" key="3">
    <source>
        <dbReference type="ARBA" id="ARBA00013161"/>
    </source>
</evidence>
<protein>
    <recommendedName>
        <fullName evidence="4">Tryptophan--tRNA ligase, cytoplasmic</fullName>
        <ecNumber evidence="3">6.1.1.2</ecNumber>
    </recommendedName>
    <alternativeName>
        <fullName evidence="11">Tryptophanyl-tRNA synthetase</fullName>
    </alternativeName>
</protein>
<dbReference type="FunFam" id="1.10.240.10:FF:000010">
    <property type="entry name" value="Tryptophan-tRNA ligase, putative"/>
    <property type="match status" value="1"/>
</dbReference>